<dbReference type="Gene3D" id="1.10.260.40">
    <property type="entry name" value="lambda repressor-like DNA-binding domains"/>
    <property type="match status" value="1"/>
</dbReference>
<evidence type="ECO:0000259" key="1">
    <source>
        <dbReference type="PROSITE" id="PS50943"/>
    </source>
</evidence>
<gene>
    <name evidence="2" type="ORF">GT347_22375</name>
</gene>
<organism evidence="2 3">
    <name type="scientific">Xylophilus rhododendri</name>
    <dbReference type="NCBI Taxonomy" id="2697032"/>
    <lineage>
        <taxon>Bacteria</taxon>
        <taxon>Pseudomonadati</taxon>
        <taxon>Pseudomonadota</taxon>
        <taxon>Betaproteobacteria</taxon>
        <taxon>Burkholderiales</taxon>
        <taxon>Xylophilus</taxon>
    </lineage>
</organism>
<dbReference type="PROSITE" id="PS50943">
    <property type="entry name" value="HTH_CROC1"/>
    <property type="match status" value="1"/>
</dbReference>
<reference evidence="2 3" key="1">
    <citation type="submission" date="2020-01" db="EMBL/GenBank/DDBJ databases">
        <title>Genome sequencing of strain KACC 21265.</title>
        <authorList>
            <person name="Heo J."/>
            <person name="Kim S.-J."/>
            <person name="Kim J.-S."/>
            <person name="Hong S.-B."/>
            <person name="Kwon S.-W."/>
        </authorList>
    </citation>
    <scope>NUCLEOTIDE SEQUENCE [LARGE SCALE GENOMIC DNA]</scope>
    <source>
        <strain evidence="2 3">KACC 21265</strain>
    </source>
</reference>
<dbReference type="InterPro" id="IPR010982">
    <property type="entry name" value="Lambda_DNA-bd_dom_sf"/>
</dbReference>
<protein>
    <submittedName>
        <fullName evidence="2">Helix-turn-helix domain-containing protein</fullName>
    </submittedName>
</protein>
<dbReference type="Proteomes" id="UP000464787">
    <property type="component" value="Chromosome"/>
</dbReference>
<name>A0A857JDG0_9BURK</name>
<accession>A0A857JDG0</accession>
<dbReference type="CDD" id="cd00093">
    <property type="entry name" value="HTH_XRE"/>
    <property type="match status" value="1"/>
</dbReference>
<dbReference type="EMBL" id="CP047650">
    <property type="protein sequence ID" value="QHJ01678.1"/>
    <property type="molecule type" value="Genomic_DNA"/>
</dbReference>
<dbReference type="Pfam" id="PF13560">
    <property type="entry name" value="HTH_31"/>
    <property type="match status" value="1"/>
</dbReference>
<dbReference type="SMART" id="SM00530">
    <property type="entry name" value="HTH_XRE"/>
    <property type="match status" value="1"/>
</dbReference>
<feature type="domain" description="HTH cro/C1-type" evidence="1">
    <location>
        <begin position="23"/>
        <end position="78"/>
    </location>
</feature>
<dbReference type="KEGG" id="xyk:GT347_22375"/>
<dbReference type="SUPFAM" id="SSF47413">
    <property type="entry name" value="lambda repressor-like DNA-binding domains"/>
    <property type="match status" value="1"/>
</dbReference>
<dbReference type="GO" id="GO:0003677">
    <property type="term" value="F:DNA binding"/>
    <property type="evidence" value="ECO:0007669"/>
    <property type="project" value="InterPro"/>
</dbReference>
<dbReference type="AlphaFoldDB" id="A0A857JDG0"/>
<proteinExistence type="predicted"/>
<evidence type="ECO:0000313" key="2">
    <source>
        <dbReference type="EMBL" id="QHJ01678.1"/>
    </source>
</evidence>
<sequence length="102" mass="11271">MPKATVPTFPGAAKQLAALGLRLRMARERRKLSQALFAERMGVSRETLRRLEKGDPTIAMGSFMRALRVLGLDSDIELLAADDVLGRKLQDLALPVNRAQRS</sequence>
<dbReference type="InterPro" id="IPR001387">
    <property type="entry name" value="Cro/C1-type_HTH"/>
</dbReference>
<keyword evidence="3" id="KW-1185">Reference proteome</keyword>
<evidence type="ECO:0000313" key="3">
    <source>
        <dbReference type="Proteomes" id="UP000464787"/>
    </source>
</evidence>